<reference evidence="2 3" key="1">
    <citation type="submission" date="2020-08" db="EMBL/GenBank/DDBJ databases">
        <title>Genomic Encyclopedia of Type Strains, Phase IV (KMG-V): Genome sequencing to study the core and pangenomes of soil and plant-associated prokaryotes.</title>
        <authorList>
            <person name="Whitman W."/>
        </authorList>
    </citation>
    <scope>NUCLEOTIDE SEQUENCE [LARGE SCALE GENOMIC DNA]</scope>
    <source>
        <strain evidence="2 3">X5P3</strain>
    </source>
</reference>
<feature type="domain" description="PIN" evidence="1">
    <location>
        <begin position="4"/>
        <end position="121"/>
    </location>
</feature>
<dbReference type="CDD" id="cd09872">
    <property type="entry name" value="PIN_Sll0205-like"/>
    <property type="match status" value="1"/>
</dbReference>
<accession>A0A7W7ZPP4</accession>
<dbReference type="InterPro" id="IPR002716">
    <property type="entry name" value="PIN_dom"/>
</dbReference>
<dbReference type="InterPro" id="IPR029060">
    <property type="entry name" value="PIN-like_dom_sf"/>
</dbReference>
<name>A0A7W7ZPP4_9BACT</name>
<dbReference type="Gene3D" id="3.40.50.1010">
    <property type="entry name" value="5'-nuclease"/>
    <property type="match status" value="1"/>
</dbReference>
<dbReference type="InterPro" id="IPR041705">
    <property type="entry name" value="PIN_Sll0205"/>
</dbReference>
<dbReference type="SUPFAM" id="SSF88723">
    <property type="entry name" value="PIN domain-like"/>
    <property type="match status" value="1"/>
</dbReference>
<dbReference type="EMBL" id="JACHIO010000006">
    <property type="protein sequence ID" value="MBB5063479.1"/>
    <property type="molecule type" value="Genomic_DNA"/>
</dbReference>
<proteinExistence type="predicted"/>
<dbReference type="PANTHER" id="PTHR36173">
    <property type="entry name" value="RIBONUCLEASE VAPC16-RELATED"/>
    <property type="match status" value="1"/>
</dbReference>
<comment type="caution">
    <text evidence="2">The sequence shown here is derived from an EMBL/GenBank/DDBJ whole genome shotgun (WGS) entry which is preliminary data.</text>
</comment>
<organism evidence="2 3">
    <name type="scientific">Granulicella mallensis</name>
    <dbReference type="NCBI Taxonomy" id="940614"/>
    <lineage>
        <taxon>Bacteria</taxon>
        <taxon>Pseudomonadati</taxon>
        <taxon>Acidobacteriota</taxon>
        <taxon>Terriglobia</taxon>
        <taxon>Terriglobales</taxon>
        <taxon>Acidobacteriaceae</taxon>
        <taxon>Granulicella</taxon>
    </lineage>
</organism>
<dbReference type="PANTHER" id="PTHR36173:SF2">
    <property type="entry name" value="RIBONUCLEASE VAPC16"/>
    <property type="match status" value="1"/>
</dbReference>
<dbReference type="Pfam" id="PF01850">
    <property type="entry name" value="PIN"/>
    <property type="match status" value="1"/>
</dbReference>
<evidence type="ECO:0000259" key="1">
    <source>
        <dbReference type="Pfam" id="PF01850"/>
    </source>
</evidence>
<sequence length="128" mass="14092">MRFLFDTQALLWAALTPEKLSHKAAAIISDESVELLVSAASAWEIATKVRLGKLPFAEEFEREFLNDMDAAGYTLLSIDTETALRAGRLVGEHGDPFDRMIAAQALALDIPVISIDSALDSFGVRRIW</sequence>
<dbReference type="InterPro" id="IPR052919">
    <property type="entry name" value="TA_system_RNase"/>
</dbReference>
<dbReference type="AlphaFoldDB" id="A0A7W7ZPP4"/>
<protein>
    <submittedName>
        <fullName evidence="2">PIN domain nuclease of toxin-antitoxin system</fullName>
    </submittedName>
</protein>
<gene>
    <name evidence="2" type="ORF">HDF15_001821</name>
</gene>
<evidence type="ECO:0000313" key="2">
    <source>
        <dbReference type="EMBL" id="MBB5063479.1"/>
    </source>
</evidence>
<evidence type="ECO:0000313" key="3">
    <source>
        <dbReference type="Proteomes" id="UP000584867"/>
    </source>
</evidence>
<dbReference type="Proteomes" id="UP000584867">
    <property type="component" value="Unassembled WGS sequence"/>
</dbReference>